<comment type="similarity">
    <text evidence="2">Belongs to the ABC transporter superfamily.</text>
</comment>
<evidence type="ECO:0000256" key="2">
    <source>
        <dbReference type="ARBA" id="ARBA00005417"/>
    </source>
</evidence>
<dbReference type="OrthoDB" id="9802264at2"/>
<evidence type="ECO:0000256" key="1">
    <source>
        <dbReference type="ARBA" id="ARBA00004417"/>
    </source>
</evidence>
<dbReference type="PROSITE" id="PS50893">
    <property type="entry name" value="ABC_TRANSPORTER_2"/>
    <property type="match status" value="2"/>
</dbReference>
<dbReference type="InterPro" id="IPR003439">
    <property type="entry name" value="ABC_transporter-like_ATP-bd"/>
</dbReference>
<dbReference type="PROSITE" id="PS00211">
    <property type="entry name" value="ABC_TRANSPORTER_1"/>
    <property type="match status" value="1"/>
</dbReference>
<dbReference type="Gene3D" id="3.40.50.300">
    <property type="entry name" value="P-loop containing nucleotide triphosphate hydrolases"/>
    <property type="match status" value="2"/>
</dbReference>
<dbReference type="InterPro" id="IPR050319">
    <property type="entry name" value="ABC_transp_ATP-bind"/>
</dbReference>
<dbReference type="Proteomes" id="UP000290759">
    <property type="component" value="Unassembled WGS sequence"/>
</dbReference>
<accession>A0A4Q2U3K6</accession>
<feature type="domain" description="ABC transporter" evidence="6">
    <location>
        <begin position="276"/>
        <end position="522"/>
    </location>
</feature>
<dbReference type="InterPro" id="IPR013563">
    <property type="entry name" value="Oligopep_ABC_C"/>
</dbReference>
<evidence type="ECO:0000256" key="5">
    <source>
        <dbReference type="ARBA" id="ARBA00022840"/>
    </source>
</evidence>
<reference evidence="7 8" key="1">
    <citation type="submission" date="2018-12" db="EMBL/GenBank/DDBJ databases">
        <authorList>
            <person name="Grouzdev D.S."/>
            <person name="Krutkina M.S."/>
        </authorList>
    </citation>
    <scope>NUCLEOTIDE SEQUENCE [LARGE SCALE GENOMIC DNA]</scope>
    <source>
        <strain evidence="7 8">RmlP026</strain>
    </source>
</reference>
<dbReference type="InterPro" id="IPR003593">
    <property type="entry name" value="AAA+_ATPase"/>
</dbReference>
<keyword evidence="4" id="KW-0547">Nucleotide-binding</keyword>
<organism evidence="7 8">
    <name type="scientific">Lichenibacterium minor</name>
    <dbReference type="NCBI Taxonomy" id="2316528"/>
    <lineage>
        <taxon>Bacteria</taxon>
        <taxon>Pseudomonadati</taxon>
        <taxon>Pseudomonadota</taxon>
        <taxon>Alphaproteobacteria</taxon>
        <taxon>Hyphomicrobiales</taxon>
        <taxon>Lichenihabitantaceae</taxon>
        <taxon>Lichenibacterium</taxon>
    </lineage>
</organism>
<reference evidence="7 8" key="2">
    <citation type="submission" date="2019-02" db="EMBL/GenBank/DDBJ databases">
        <title>'Lichenibacterium ramalinii' gen. nov. sp. nov., 'Lichenibacterium minor' gen. nov. sp. nov.</title>
        <authorList>
            <person name="Pankratov T."/>
        </authorList>
    </citation>
    <scope>NUCLEOTIDE SEQUENCE [LARGE SCALE GENOMIC DNA]</scope>
    <source>
        <strain evidence="7 8">RmlP026</strain>
    </source>
</reference>
<comment type="subcellular location">
    <subcellularLocation>
        <location evidence="1">Cell inner membrane</location>
        <topology evidence="1">Peripheral membrane protein</topology>
    </subcellularLocation>
</comment>
<evidence type="ECO:0000259" key="6">
    <source>
        <dbReference type="PROSITE" id="PS50893"/>
    </source>
</evidence>
<evidence type="ECO:0000256" key="3">
    <source>
        <dbReference type="ARBA" id="ARBA00022448"/>
    </source>
</evidence>
<dbReference type="GO" id="GO:0055085">
    <property type="term" value="P:transmembrane transport"/>
    <property type="evidence" value="ECO:0007669"/>
    <property type="project" value="UniProtKB-ARBA"/>
</dbReference>
<dbReference type="CDD" id="cd03257">
    <property type="entry name" value="ABC_NikE_OppD_transporters"/>
    <property type="match status" value="2"/>
</dbReference>
<dbReference type="InterPro" id="IPR017871">
    <property type="entry name" value="ABC_transporter-like_CS"/>
</dbReference>
<dbReference type="FunFam" id="3.40.50.300:FF:002585">
    <property type="entry name" value="Glutathione import ATP-binding protein GsiA"/>
    <property type="match status" value="1"/>
</dbReference>
<keyword evidence="3" id="KW-0813">Transport</keyword>
<dbReference type="GO" id="GO:0015833">
    <property type="term" value="P:peptide transport"/>
    <property type="evidence" value="ECO:0007669"/>
    <property type="project" value="InterPro"/>
</dbReference>
<evidence type="ECO:0000313" key="8">
    <source>
        <dbReference type="Proteomes" id="UP000290759"/>
    </source>
</evidence>
<proteinExistence type="inferred from homology"/>
<comment type="caution">
    <text evidence="7">The sequence shown here is derived from an EMBL/GenBank/DDBJ whole genome shotgun (WGS) entry which is preliminary data.</text>
</comment>
<dbReference type="AlphaFoldDB" id="A0A4Q2U3K6"/>
<dbReference type="EMBL" id="QYBB01000021">
    <property type="protein sequence ID" value="RYC30790.1"/>
    <property type="molecule type" value="Genomic_DNA"/>
</dbReference>
<dbReference type="PANTHER" id="PTHR43776:SF7">
    <property type="entry name" value="D,D-DIPEPTIDE TRANSPORT ATP-BINDING PROTEIN DDPF-RELATED"/>
    <property type="match status" value="1"/>
</dbReference>
<feature type="domain" description="ABC transporter" evidence="6">
    <location>
        <begin position="7"/>
        <end position="254"/>
    </location>
</feature>
<dbReference type="PANTHER" id="PTHR43776">
    <property type="entry name" value="TRANSPORT ATP-BINDING PROTEIN"/>
    <property type="match status" value="1"/>
</dbReference>
<sequence>MADDRILCLEKLRVETIAGRVLVDDVDVELKRGEILGLIGESGAGKSTIGLASMAYARAGMRITGGTITLAGTELRASTALYRRHTRGKSIAYIAQSAAASFNPGMTLMDQVCEAPVVHGVMGRAEAEVYAKKLFRTLQLPNPDTIGDRYPHQVSGGQLQRVMAAMAMSCRPDVIVLDEPTTALDVTTQIEVLALLRDLIAEFGTAGLYITHDLAVVAQIAHRIMVLRHGKTIECGDTVQILEHPRTDYCRALVNERRDAEHLTLSVPDRAAPPILRVRDVTAGYGTAAAARNAVAVVKNASFDLAKGETLAIVGESGSGKSTMARIVTGLLPRWSGDIELAGKSLPPALGRRPNDILRRLQMVHQMPDTALNPRQTLAQIIGRPVALFFGRGRAEVRARVLELLRLVGLPEEFADRKPGQLSGGQKQRVCIARALAAEPEVIICDEPTSALDPLVAEEVLKLLKGLQDRLGLAYVFITHDLGTVRRIAHRTAVMLKGEIIAQGPTEQIFSPPYHPYTEKLILSVPEMHTTWLDEILQKRGGAAGLVAGAAERPAEVTPAARAAAADAGAVAETERMAAREVLGEGRGAAGLEALQTEVRNLKGMMEI</sequence>
<keyword evidence="8" id="KW-1185">Reference proteome</keyword>
<protein>
    <submittedName>
        <fullName evidence="7">ABC transporter ATP-binding protein</fullName>
    </submittedName>
</protein>
<dbReference type="InterPro" id="IPR027417">
    <property type="entry name" value="P-loop_NTPase"/>
</dbReference>
<evidence type="ECO:0000313" key="7">
    <source>
        <dbReference type="EMBL" id="RYC30790.1"/>
    </source>
</evidence>
<dbReference type="SUPFAM" id="SSF52540">
    <property type="entry name" value="P-loop containing nucleoside triphosphate hydrolases"/>
    <property type="match status" value="2"/>
</dbReference>
<dbReference type="GO" id="GO:0005886">
    <property type="term" value="C:plasma membrane"/>
    <property type="evidence" value="ECO:0007669"/>
    <property type="project" value="UniProtKB-SubCell"/>
</dbReference>
<dbReference type="Pfam" id="PF08352">
    <property type="entry name" value="oligo_HPY"/>
    <property type="match status" value="1"/>
</dbReference>
<name>A0A4Q2U3K6_9HYPH</name>
<dbReference type="SMART" id="SM00382">
    <property type="entry name" value="AAA"/>
    <property type="match status" value="2"/>
</dbReference>
<dbReference type="GO" id="GO:0005524">
    <property type="term" value="F:ATP binding"/>
    <property type="evidence" value="ECO:0007669"/>
    <property type="project" value="UniProtKB-KW"/>
</dbReference>
<dbReference type="RefSeq" id="WP_129228167.1">
    <property type="nucleotide sequence ID" value="NZ_QYBB01000021.1"/>
</dbReference>
<dbReference type="GO" id="GO:0016887">
    <property type="term" value="F:ATP hydrolysis activity"/>
    <property type="evidence" value="ECO:0007669"/>
    <property type="project" value="InterPro"/>
</dbReference>
<evidence type="ECO:0000256" key="4">
    <source>
        <dbReference type="ARBA" id="ARBA00022741"/>
    </source>
</evidence>
<keyword evidence="5 7" id="KW-0067">ATP-binding</keyword>
<dbReference type="Pfam" id="PF00005">
    <property type="entry name" value="ABC_tran"/>
    <property type="match status" value="2"/>
</dbReference>
<gene>
    <name evidence="7" type="ORF">D3273_17315</name>
</gene>